<dbReference type="Pfam" id="PF02545">
    <property type="entry name" value="Maf"/>
    <property type="match status" value="1"/>
</dbReference>
<dbReference type="GO" id="GO:0047429">
    <property type="term" value="F:nucleoside triphosphate diphosphatase activity"/>
    <property type="evidence" value="ECO:0007669"/>
    <property type="project" value="InterPro"/>
</dbReference>
<dbReference type="PANTHER" id="PTHR43213">
    <property type="entry name" value="BIFUNCTIONAL DTTP/UTP PYROPHOSPHATASE/METHYLTRANSFERASE PROTEIN-RELATED"/>
    <property type="match status" value="1"/>
</dbReference>
<organism evidence="3 4">
    <name type="scientific">Acanthocheilonema viteae</name>
    <name type="common">Filarial nematode worm</name>
    <name type="synonym">Dipetalonema viteae</name>
    <dbReference type="NCBI Taxonomy" id="6277"/>
    <lineage>
        <taxon>Eukaryota</taxon>
        <taxon>Metazoa</taxon>
        <taxon>Ecdysozoa</taxon>
        <taxon>Nematoda</taxon>
        <taxon>Chromadorea</taxon>
        <taxon>Rhabditida</taxon>
        <taxon>Spirurina</taxon>
        <taxon>Spiruromorpha</taxon>
        <taxon>Filarioidea</taxon>
        <taxon>Onchocercidae</taxon>
        <taxon>Acanthocheilonema</taxon>
    </lineage>
</organism>
<dbReference type="EMBL" id="UPTC01000257">
    <property type="protein sequence ID" value="VBB27612.1"/>
    <property type="molecule type" value="Genomic_DNA"/>
</dbReference>
<keyword evidence="4" id="KW-1185">Reference proteome</keyword>
<evidence type="ECO:0000256" key="1">
    <source>
        <dbReference type="ARBA" id="ARBA00001968"/>
    </source>
</evidence>
<proteinExistence type="inferred from homology"/>
<name>A0A498S6R5_ACAVI</name>
<evidence type="ECO:0008006" key="5">
    <source>
        <dbReference type="Google" id="ProtNLM"/>
    </source>
</evidence>
<dbReference type="NCBIfam" id="TIGR00172">
    <property type="entry name" value="maf"/>
    <property type="match status" value="1"/>
</dbReference>
<dbReference type="InterPro" id="IPR029001">
    <property type="entry name" value="ITPase-like_fam"/>
</dbReference>
<reference evidence="3 4" key="1">
    <citation type="submission" date="2018-08" db="EMBL/GenBank/DDBJ databases">
        <authorList>
            <person name="Laetsch R D."/>
            <person name="Stevens L."/>
            <person name="Kumar S."/>
            <person name="Blaxter L. M."/>
        </authorList>
    </citation>
    <scope>NUCLEOTIDE SEQUENCE [LARGE SCALE GENOMIC DNA]</scope>
</reference>
<accession>A0A498S6R5</accession>
<keyword evidence="2" id="KW-0378">Hydrolase</keyword>
<dbReference type="Proteomes" id="UP000276991">
    <property type="component" value="Unassembled WGS sequence"/>
</dbReference>
<dbReference type="SUPFAM" id="SSF52972">
    <property type="entry name" value="ITPase-like"/>
    <property type="match status" value="1"/>
</dbReference>
<sequence length="240" mass="26680">MTVKAMSLVGLQNKLSSSGLPHELVNILDSRRIRRKAKSMALVLPSIASLRIVLASGSKQRLTLLKQIGLEPIIRVSNYDENLSKDLPVNEYVCEVARIKAETIAKLMDIKDYDVIIGCDTVVLFDNDIIGKPVDEEDARATLRRLNGNLHEVYTGVAIIDNNQQCEQFVERTAVKFCRIPEIVIKEYVASGEPFGRAGSYGIQGCGGIFVEKIDGCYYNVVGLPINRLMKALWKRVGLK</sequence>
<evidence type="ECO:0000313" key="3">
    <source>
        <dbReference type="EMBL" id="VBB27612.1"/>
    </source>
</evidence>
<evidence type="ECO:0000313" key="4">
    <source>
        <dbReference type="Proteomes" id="UP000276991"/>
    </source>
</evidence>
<dbReference type="STRING" id="6277.A0A498S6R5"/>
<dbReference type="Gene3D" id="3.90.950.10">
    <property type="match status" value="1"/>
</dbReference>
<evidence type="ECO:0000256" key="2">
    <source>
        <dbReference type="ARBA" id="ARBA00022801"/>
    </source>
</evidence>
<comment type="cofactor">
    <cofactor evidence="1">
        <name>a divalent metal cation</name>
        <dbReference type="ChEBI" id="CHEBI:60240"/>
    </cofactor>
</comment>
<dbReference type="InterPro" id="IPR003697">
    <property type="entry name" value="Maf-like"/>
</dbReference>
<dbReference type="OrthoDB" id="10267058at2759"/>
<dbReference type="AlphaFoldDB" id="A0A498S6R5"/>
<dbReference type="CDD" id="cd00555">
    <property type="entry name" value="Maf"/>
    <property type="match status" value="1"/>
</dbReference>
<protein>
    <recommendedName>
        <fullName evidence="5">Septum formation protein Maf</fullName>
    </recommendedName>
</protein>
<dbReference type="HAMAP" id="MF_00528">
    <property type="entry name" value="Maf"/>
    <property type="match status" value="1"/>
</dbReference>
<gene>
    <name evidence="3" type="ORF">NAV_LOCUS2442</name>
</gene>
<dbReference type="PANTHER" id="PTHR43213:SF5">
    <property type="entry name" value="BIFUNCTIONAL DTTP_UTP PYROPHOSPHATASE_METHYLTRANSFERASE PROTEIN-RELATED"/>
    <property type="match status" value="1"/>
</dbReference>